<dbReference type="Proteomes" id="UP000801864">
    <property type="component" value="Unassembled WGS sequence"/>
</dbReference>
<evidence type="ECO:0000313" key="2">
    <source>
        <dbReference type="Proteomes" id="UP000801864"/>
    </source>
</evidence>
<organism evidence="1 2">
    <name type="scientific">Trichoderma lentiforme</name>
    <dbReference type="NCBI Taxonomy" id="1567552"/>
    <lineage>
        <taxon>Eukaryota</taxon>
        <taxon>Fungi</taxon>
        <taxon>Dikarya</taxon>
        <taxon>Ascomycota</taxon>
        <taxon>Pezizomycotina</taxon>
        <taxon>Sordariomycetes</taxon>
        <taxon>Hypocreomycetidae</taxon>
        <taxon>Hypocreales</taxon>
        <taxon>Hypocreaceae</taxon>
        <taxon>Trichoderma</taxon>
    </lineage>
</organism>
<gene>
    <name evidence="1" type="ORF">CFAM422_007129</name>
</gene>
<dbReference type="EMBL" id="QLNT01000012">
    <property type="protein sequence ID" value="KAF3069165.1"/>
    <property type="molecule type" value="Genomic_DNA"/>
</dbReference>
<name>A0A9P4XB30_9HYPO</name>
<proteinExistence type="predicted"/>
<accession>A0A9P4XB30</accession>
<keyword evidence="2" id="KW-1185">Reference proteome</keyword>
<sequence length="63" mass="7387">MRFWETIATHCVSATGQAPLLLVKPLPYKRRMSRWAGWGINSSVAPKRQKKHFRVQRQDPRVI</sequence>
<protein>
    <submittedName>
        <fullName evidence="1">Uncharacterized protein</fullName>
    </submittedName>
</protein>
<comment type="caution">
    <text evidence="1">The sequence shown here is derived from an EMBL/GenBank/DDBJ whole genome shotgun (WGS) entry which is preliminary data.</text>
</comment>
<dbReference type="AlphaFoldDB" id="A0A9P4XB30"/>
<evidence type="ECO:0000313" key="1">
    <source>
        <dbReference type="EMBL" id="KAF3069165.1"/>
    </source>
</evidence>
<reference evidence="1 2" key="1">
    <citation type="submission" date="2018-06" db="EMBL/GenBank/DDBJ databases">
        <title>Genome analysis of cellulolytic fungus Trichoderma lentiforme CFAM-422.</title>
        <authorList>
            <person name="Steindorff A.S."/>
            <person name="Formighieri E.F."/>
            <person name="Midorikawa G.E.O."/>
            <person name="Tamietti M.S."/>
            <person name="Ramos E.Z."/>
            <person name="Silva A.S."/>
            <person name="Bon E.P.S."/>
            <person name="Mendes T.D."/>
            <person name="Damaso M.C.T."/>
            <person name="Favaro L.C.L."/>
        </authorList>
    </citation>
    <scope>NUCLEOTIDE SEQUENCE [LARGE SCALE GENOMIC DNA]</scope>
    <source>
        <strain evidence="1 2">CFAM-422</strain>
    </source>
</reference>